<keyword evidence="5" id="KW-0413">Isomerase</keyword>
<dbReference type="OrthoDB" id="255819at2759"/>
<evidence type="ECO:0000256" key="3">
    <source>
        <dbReference type="ARBA" id="ARBA00022514"/>
    </source>
</evidence>
<comment type="subcellular location">
    <subcellularLocation>
        <location evidence="1">Secreted</location>
    </subcellularLocation>
</comment>
<dbReference type="GO" id="GO:0050178">
    <property type="term" value="F:phenylpyruvate tautomerase activity"/>
    <property type="evidence" value="ECO:0007669"/>
    <property type="project" value="UniProtKB-EC"/>
</dbReference>
<evidence type="ECO:0000256" key="6">
    <source>
        <dbReference type="ARBA" id="ARBA00036735"/>
    </source>
</evidence>
<evidence type="ECO:0000256" key="10">
    <source>
        <dbReference type="ARBA" id="ARBA00041631"/>
    </source>
</evidence>
<accession>B0XNW6</accession>
<dbReference type="AlphaFoldDB" id="B0XNW6"/>
<comment type="catalytic activity">
    <reaction evidence="7">
        <text>L-dopachrome = 5,6-dihydroxyindole-2-carboxylate</text>
        <dbReference type="Rhea" id="RHEA:13041"/>
        <dbReference type="ChEBI" id="CHEBI:16875"/>
        <dbReference type="ChEBI" id="CHEBI:57509"/>
        <dbReference type="EC" id="5.3.3.12"/>
    </reaction>
</comment>
<dbReference type="EC" id="5.3.2.1" evidence="9"/>
<dbReference type="Pfam" id="PF01187">
    <property type="entry name" value="MIF"/>
    <property type="match status" value="1"/>
</dbReference>
<evidence type="ECO:0000256" key="8">
    <source>
        <dbReference type="ARBA" id="ARBA00038932"/>
    </source>
</evidence>
<dbReference type="PANTHER" id="PTHR11954:SF6">
    <property type="entry name" value="MACROPHAGE MIGRATION INHIBITORY FACTOR"/>
    <property type="match status" value="1"/>
</dbReference>
<comment type="similarity">
    <text evidence="2">Belongs to the MIF family.</text>
</comment>
<gene>
    <name evidence="13" type="ORF">AFUB_015910</name>
</gene>
<keyword evidence="14" id="KW-1185">Reference proteome</keyword>
<comment type="catalytic activity">
    <reaction evidence="6">
        <text>3-phenylpyruvate = enol-phenylpyruvate</text>
        <dbReference type="Rhea" id="RHEA:17097"/>
        <dbReference type="ChEBI" id="CHEBI:16815"/>
        <dbReference type="ChEBI" id="CHEBI:18005"/>
        <dbReference type="EC" id="5.3.2.1"/>
    </reaction>
</comment>
<dbReference type="Proteomes" id="UP000001699">
    <property type="component" value="Unassembled WGS sequence"/>
</dbReference>
<dbReference type="GO" id="GO:0004167">
    <property type="term" value="F:dopachrome isomerase activity"/>
    <property type="evidence" value="ECO:0007669"/>
    <property type="project" value="UniProtKB-EC"/>
</dbReference>
<dbReference type="GO" id="GO:0005576">
    <property type="term" value="C:extracellular region"/>
    <property type="evidence" value="ECO:0007669"/>
    <property type="project" value="UniProtKB-SubCell"/>
</dbReference>
<keyword evidence="4" id="KW-0964">Secreted</keyword>
<dbReference type="InterPro" id="IPR014347">
    <property type="entry name" value="Tautomerase/MIF_sf"/>
</dbReference>
<evidence type="ECO:0000256" key="7">
    <source>
        <dbReference type="ARBA" id="ARBA00036823"/>
    </source>
</evidence>
<dbReference type="InterPro" id="IPR001398">
    <property type="entry name" value="Macrophage_inhib_fac"/>
</dbReference>
<dbReference type="HOGENOM" id="CLU_069165_0_0_1"/>
<name>B0XNW6_ASPFC</name>
<evidence type="ECO:0000256" key="4">
    <source>
        <dbReference type="ARBA" id="ARBA00022525"/>
    </source>
</evidence>
<evidence type="ECO:0000256" key="5">
    <source>
        <dbReference type="ARBA" id="ARBA00023235"/>
    </source>
</evidence>
<proteinExistence type="inferred from homology"/>
<evidence type="ECO:0000256" key="2">
    <source>
        <dbReference type="ARBA" id="ARBA00005851"/>
    </source>
</evidence>
<evidence type="ECO:0000256" key="1">
    <source>
        <dbReference type="ARBA" id="ARBA00004613"/>
    </source>
</evidence>
<reference evidence="13 14" key="1">
    <citation type="journal article" date="2008" name="PLoS Genet.">
        <title>Genomic islands in the pathogenic filamentous fungus Aspergillus fumigatus.</title>
        <authorList>
            <person name="Fedorova N.D."/>
            <person name="Khaldi N."/>
            <person name="Joardar V.S."/>
            <person name="Maiti R."/>
            <person name="Amedeo P."/>
            <person name="Anderson M.J."/>
            <person name="Crabtree J."/>
            <person name="Silva J.C."/>
            <person name="Badger J.H."/>
            <person name="Albarraq A."/>
            <person name="Angiuoli S."/>
            <person name="Bussey H."/>
            <person name="Bowyer P."/>
            <person name="Cotty P.J."/>
            <person name="Dyer P.S."/>
            <person name="Egan A."/>
            <person name="Galens K."/>
            <person name="Fraser-Liggett C.M."/>
            <person name="Haas B.J."/>
            <person name="Inman J.M."/>
            <person name="Kent R."/>
            <person name="Lemieux S."/>
            <person name="Malavazi I."/>
            <person name="Orvis J."/>
            <person name="Roemer T."/>
            <person name="Ronning C.M."/>
            <person name="Sundaram J.P."/>
            <person name="Sutton G."/>
            <person name="Turner G."/>
            <person name="Venter J.C."/>
            <person name="White O.R."/>
            <person name="Whitty B.R."/>
            <person name="Youngman P."/>
            <person name="Wolfe K.H."/>
            <person name="Goldman G.H."/>
            <person name="Wortman J.R."/>
            <person name="Jiang B."/>
            <person name="Denning D.W."/>
            <person name="Nierman W.C."/>
        </authorList>
    </citation>
    <scope>NUCLEOTIDE SEQUENCE [LARGE SCALE GENOMIC DNA]</scope>
    <source>
        <strain evidence="14">CBS 144.89 / FGSC A1163 / CEA10</strain>
    </source>
</reference>
<evidence type="ECO:0000256" key="12">
    <source>
        <dbReference type="ARBA" id="ARBA00042730"/>
    </source>
</evidence>
<evidence type="ECO:0000256" key="11">
    <source>
        <dbReference type="ARBA" id="ARBA00041912"/>
    </source>
</evidence>
<protein>
    <recommendedName>
        <fullName evidence="12">L-dopachrome isomerase</fullName>
        <ecNumber evidence="9">5.3.2.1</ecNumber>
        <ecNumber evidence="8">5.3.3.12</ecNumber>
    </recommendedName>
    <alternativeName>
        <fullName evidence="10">L-dopachrome tautomerase</fullName>
    </alternativeName>
    <alternativeName>
        <fullName evidence="11">Phenylpyruvate tautomerase</fullName>
    </alternativeName>
</protein>
<dbReference type="EC" id="5.3.3.12" evidence="8"/>
<evidence type="ECO:0000256" key="9">
    <source>
        <dbReference type="ARBA" id="ARBA00039086"/>
    </source>
</evidence>
<dbReference type="EMBL" id="DS499594">
    <property type="protein sequence ID" value="EDP56870.1"/>
    <property type="molecule type" value="Genomic_DNA"/>
</dbReference>
<dbReference type="Gene3D" id="3.30.429.10">
    <property type="entry name" value="Macrophage Migration Inhibitory Factor"/>
    <property type="match status" value="1"/>
</dbReference>
<dbReference type="PANTHER" id="PTHR11954">
    <property type="entry name" value="D-DOPACHROME DECARBOXYLASE"/>
    <property type="match status" value="1"/>
</dbReference>
<dbReference type="SUPFAM" id="SSF55331">
    <property type="entry name" value="Tautomerase/MIF"/>
    <property type="match status" value="1"/>
</dbReference>
<sequence>MSFLIPHSIAGRCAEALLQVKPGDPETEGRGRSVRVGISLFLSCSAYQRSSAMNSSSSSGGWRVRTMNSMRMDLSFLRRRHNYSTTSSTSLSPTVPVLQSPAMFQALTSKTVPEETLKQKNKFERAAIKPSMFFEDKEEDDTVAPDLKHGVSPGAQSVHVAHRSADDEQSPQTKTRCFDELFNTRGPLISPRTRISNDSVVVIEIKTNSRITYDDSKLASDLTSRLAQIYQKPEAFMMVTIQQDACLYFGNSALPAYLMKVFALPYLIAPITNLRNTILIQAALQDLLHVAPSRGIVLYIPISEENFATNGVTMMGEIARLEGHAEDQDAGILRSISRSMRRRIKSNSTTSAPLSVATTSSWTPGFDPCQQEWHDARRRNVSSEGESNTVRKPKSMRDFVCPAVLASDM</sequence>
<dbReference type="VEuPathDB" id="FungiDB:AFUB_015910"/>
<evidence type="ECO:0000313" key="13">
    <source>
        <dbReference type="EMBL" id="EDP56870.1"/>
    </source>
</evidence>
<evidence type="ECO:0000313" key="14">
    <source>
        <dbReference type="Proteomes" id="UP000001699"/>
    </source>
</evidence>
<organism evidence="13 14">
    <name type="scientific">Aspergillus fumigatus (strain CBS 144.89 / FGSC A1163 / CEA10)</name>
    <name type="common">Neosartorya fumigata</name>
    <dbReference type="NCBI Taxonomy" id="451804"/>
    <lineage>
        <taxon>Eukaryota</taxon>
        <taxon>Fungi</taxon>
        <taxon>Dikarya</taxon>
        <taxon>Ascomycota</taxon>
        <taxon>Pezizomycotina</taxon>
        <taxon>Eurotiomycetes</taxon>
        <taxon>Eurotiomycetidae</taxon>
        <taxon>Eurotiales</taxon>
        <taxon>Aspergillaceae</taxon>
        <taxon>Aspergillus</taxon>
        <taxon>Aspergillus subgen. Fumigati</taxon>
    </lineage>
</organism>
<keyword evidence="3" id="KW-0202">Cytokine</keyword>